<dbReference type="OrthoDB" id="2053303at2"/>
<dbReference type="Proteomes" id="UP000194903">
    <property type="component" value="Unassembled WGS sequence"/>
</dbReference>
<protein>
    <recommendedName>
        <fullName evidence="3">YbjN domain-containing protein</fullName>
    </recommendedName>
</protein>
<dbReference type="RefSeq" id="WP_087019449.1">
    <property type="nucleotide sequence ID" value="NZ_CP178353.1"/>
</dbReference>
<dbReference type="InterPro" id="IPR019660">
    <property type="entry name" value="Put_sensory_transdc_reg_YbjN"/>
</dbReference>
<evidence type="ECO:0008006" key="3">
    <source>
        <dbReference type="Google" id="ProtNLM"/>
    </source>
</evidence>
<sequence>MNQSAEAFIERLQRHDIKYMENPQPDGSHYVAVELAGNDGSLYNVVMVFGADGTEFRIRIFQLGKVPKDRVRPMLRTLNEINEAYAWLRFYIDSDSEVAAAMDAVITPGTAARVCWEMLRRAFSVLDEVQAKIDGVLK</sequence>
<proteinExistence type="predicted"/>
<evidence type="ECO:0000313" key="1">
    <source>
        <dbReference type="EMBL" id="OUM20694.1"/>
    </source>
</evidence>
<dbReference type="AlphaFoldDB" id="A0A252F4I6"/>
<comment type="caution">
    <text evidence="1">The sequence shown here is derived from an EMBL/GenBank/DDBJ whole genome shotgun (WGS) entry which is preliminary data.</text>
</comment>
<organism evidence="1 2">
    <name type="scientific">Butyricicoccus porcorum</name>
    <dbReference type="NCBI Taxonomy" id="1945634"/>
    <lineage>
        <taxon>Bacteria</taxon>
        <taxon>Bacillati</taxon>
        <taxon>Bacillota</taxon>
        <taxon>Clostridia</taxon>
        <taxon>Eubacteriales</taxon>
        <taxon>Butyricicoccaceae</taxon>
        <taxon>Butyricicoccus</taxon>
    </lineage>
</organism>
<evidence type="ECO:0000313" key="2">
    <source>
        <dbReference type="Proteomes" id="UP000194903"/>
    </source>
</evidence>
<name>A0A252F4I6_9FIRM</name>
<dbReference type="EMBL" id="NHOC01000005">
    <property type="protein sequence ID" value="OUM20694.1"/>
    <property type="molecule type" value="Genomic_DNA"/>
</dbReference>
<dbReference type="Pfam" id="PF10722">
    <property type="entry name" value="YbjN"/>
    <property type="match status" value="1"/>
</dbReference>
<keyword evidence="2" id="KW-1185">Reference proteome</keyword>
<gene>
    <name evidence="1" type="ORF">CBW42_07675</name>
</gene>
<accession>A0A252F4I6</accession>
<reference evidence="1 2" key="1">
    <citation type="submission" date="2017-05" db="EMBL/GenBank/DDBJ databases">
        <title>Butyricicoccus porcorum sp. nov. a butyrate-producing bacterium from the swine intestinal tract.</title>
        <authorList>
            <person name="Trachsel J."/>
            <person name="Humphrey S."/>
            <person name="Allen H.K."/>
        </authorList>
    </citation>
    <scope>NUCLEOTIDE SEQUENCE [LARGE SCALE GENOMIC DNA]</scope>
    <source>
        <strain evidence="1">BB10</strain>
    </source>
</reference>